<dbReference type="Proteomes" id="UP000622317">
    <property type="component" value="Unassembled WGS sequence"/>
</dbReference>
<dbReference type="EMBL" id="JACYFG010000002">
    <property type="protein sequence ID" value="MBD5778113.1"/>
    <property type="molecule type" value="Genomic_DNA"/>
</dbReference>
<proteinExistence type="predicted"/>
<comment type="caution">
    <text evidence="1">The sequence shown here is derived from an EMBL/GenBank/DDBJ whole genome shotgun (WGS) entry which is preliminary data.</text>
</comment>
<protein>
    <recommendedName>
        <fullName evidence="3">Lipoprotein</fullName>
    </recommendedName>
</protein>
<evidence type="ECO:0000313" key="1">
    <source>
        <dbReference type="EMBL" id="MBD5778113.1"/>
    </source>
</evidence>
<sequence length="234" mass="27036">MLRKRLAQFLVLGLLLSFLSGCVYLRLLRFKNQLHDFDKHVVVELDKGLSLKFPEPVVRDEDFVFITESEPSSIVEVSQSPRIEDWDWRFEKQMQTEDGTPFSIIFRTRFQDGLLTQIDFDEKLLEAIPEDFIVELFRSLGKAKINKLRKSATAAMSRDTLDGVPLPTLADISVVMGQPTDKDNKDKRRLWHYVFNFYNPKNKDLSGQFAIVFQSDSESLDHEIAGFELTGKAR</sequence>
<gene>
    <name evidence="1" type="ORF">IEN85_01215</name>
</gene>
<reference evidence="1" key="1">
    <citation type="submission" date="2020-09" db="EMBL/GenBank/DDBJ databases">
        <title>Pelagicoccus enzymogenes sp. nov. with an EPS production, isolated from marine sediment.</title>
        <authorList>
            <person name="Feng X."/>
        </authorList>
    </citation>
    <scope>NUCLEOTIDE SEQUENCE</scope>
    <source>
        <strain evidence="1">NFK12</strain>
    </source>
</reference>
<dbReference type="AlphaFoldDB" id="A0A927F6Z2"/>
<dbReference type="PROSITE" id="PS51257">
    <property type="entry name" value="PROKAR_LIPOPROTEIN"/>
    <property type="match status" value="1"/>
</dbReference>
<name>A0A927F6Z2_9BACT</name>
<organism evidence="1 2">
    <name type="scientific">Pelagicoccus enzymogenes</name>
    <dbReference type="NCBI Taxonomy" id="2773457"/>
    <lineage>
        <taxon>Bacteria</taxon>
        <taxon>Pseudomonadati</taxon>
        <taxon>Verrucomicrobiota</taxon>
        <taxon>Opitutia</taxon>
        <taxon>Puniceicoccales</taxon>
        <taxon>Pelagicoccaceae</taxon>
        <taxon>Pelagicoccus</taxon>
    </lineage>
</organism>
<keyword evidence="2" id="KW-1185">Reference proteome</keyword>
<evidence type="ECO:0000313" key="2">
    <source>
        <dbReference type="Proteomes" id="UP000622317"/>
    </source>
</evidence>
<accession>A0A927F6Z2</accession>
<dbReference type="RefSeq" id="WP_191615238.1">
    <property type="nucleotide sequence ID" value="NZ_JACYFG010000002.1"/>
</dbReference>
<evidence type="ECO:0008006" key="3">
    <source>
        <dbReference type="Google" id="ProtNLM"/>
    </source>
</evidence>